<name>A0A0C3QT17_9AGAM</name>
<gene>
    <name evidence="1" type="ORF">M407DRAFT_18805</name>
</gene>
<dbReference type="AlphaFoldDB" id="A0A0C3QT17"/>
<reference evidence="2" key="2">
    <citation type="submission" date="2015-01" db="EMBL/GenBank/DDBJ databases">
        <title>Evolutionary Origins and Diversification of the Mycorrhizal Mutualists.</title>
        <authorList>
            <consortium name="DOE Joint Genome Institute"/>
            <consortium name="Mycorrhizal Genomics Consortium"/>
            <person name="Kohler A."/>
            <person name="Kuo A."/>
            <person name="Nagy L.G."/>
            <person name="Floudas D."/>
            <person name="Copeland A."/>
            <person name="Barry K.W."/>
            <person name="Cichocki N."/>
            <person name="Veneault-Fourrey C."/>
            <person name="LaButti K."/>
            <person name="Lindquist E.A."/>
            <person name="Lipzen A."/>
            <person name="Lundell T."/>
            <person name="Morin E."/>
            <person name="Murat C."/>
            <person name="Riley R."/>
            <person name="Ohm R."/>
            <person name="Sun H."/>
            <person name="Tunlid A."/>
            <person name="Henrissat B."/>
            <person name="Grigoriev I.V."/>
            <person name="Hibbett D.S."/>
            <person name="Martin F."/>
        </authorList>
    </citation>
    <scope>NUCLEOTIDE SEQUENCE [LARGE SCALE GENOMIC DNA]</scope>
    <source>
        <strain evidence="2">MUT 4182</strain>
    </source>
</reference>
<evidence type="ECO:0000313" key="2">
    <source>
        <dbReference type="Proteomes" id="UP000054248"/>
    </source>
</evidence>
<sequence length="53" mass="5759">MSSLWGMNVPPHFECSRLPGFQVQVALWNATWQIETPSGAAEGLTDGQGQEKA</sequence>
<reference evidence="1 2" key="1">
    <citation type="submission" date="2014-04" db="EMBL/GenBank/DDBJ databases">
        <authorList>
            <consortium name="DOE Joint Genome Institute"/>
            <person name="Kuo A."/>
            <person name="Girlanda M."/>
            <person name="Perotto S."/>
            <person name="Kohler A."/>
            <person name="Nagy L.G."/>
            <person name="Floudas D."/>
            <person name="Copeland A."/>
            <person name="Barry K.W."/>
            <person name="Cichocki N."/>
            <person name="Veneault-Fourrey C."/>
            <person name="LaButti K."/>
            <person name="Lindquist E.A."/>
            <person name="Lipzen A."/>
            <person name="Lundell T."/>
            <person name="Morin E."/>
            <person name="Murat C."/>
            <person name="Sun H."/>
            <person name="Tunlid A."/>
            <person name="Henrissat B."/>
            <person name="Grigoriev I.V."/>
            <person name="Hibbett D.S."/>
            <person name="Martin F."/>
            <person name="Nordberg H.P."/>
            <person name="Cantor M.N."/>
            <person name="Hua S.X."/>
        </authorList>
    </citation>
    <scope>NUCLEOTIDE SEQUENCE [LARGE SCALE GENOMIC DNA]</scope>
    <source>
        <strain evidence="1 2">MUT 4182</strain>
    </source>
</reference>
<proteinExistence type="predicted"/>
<dbReference type="Proteomes" id="UP000054248">
    <property type="component" value="Unassembled WGS sequence"/>
</dbReference>
<organism evidence="1 2">
    <name type="scientific">Tulasnella calospora MUT 4182</name>
    <dbReference type="NCBI Taxonomy" id="1051891"/>
    <lineage>
        <taxon>Eukaryota</taxon>
        <taxon>Fungi</taxon>
        <taxon>Dikarya</taxon>
        <taxon>Basidiomycota</taxon>
        <taxon>Agaricomycotina</taxon>
        <taxon>Agaricomycetes</taxon>
        <taxon>Cantharellales</taxon>
        <taxon>Tulasnellaceae</taxon>
        <taxon>Tulasnella</taxon>
    </lineage>
</organism>
<dbReference type="HOGENOM" id="CLU_3070404_0_0_1"/>
<accession>A0A0C3QT17</accession>
<protein>
    <submittedName>
        <fullName evidence="1">Uncharacterized protein</fullName>
    </submittedName>
</protein>
<evidence type="ECO:0000313" key="1">
    <source>
        <dbReference type="EMBL" id="KIO32236.1"/>
    </source>
</evidence>
<keyword evidence="2" id="KW-1185">Reference proteome</keyword>
<dbReference type="EMBL" id="KN822956">
    <property type="protein sequence ID" value="KIO32236.1"/>
    <property type="molecule type" value="Genomic_DNA"/>
</dbReference>